<dbReference type="UniPathway" id="UPA00142">
    <property type="reaction ID" value="UER00209"/>
</dbReference>
<dbReference type="PANTHER" id="PTHR38761">
    <property type="entry name" value="GLUTAMATE--CYSTEINE LIGASE"/>
    <property type="match status" value="1"/>
</dbReference>
<sequence>MDWQQLLKLNSVAINSNMLQVGLEREGQRIVETGQLAQTDLAPALIGKLSGLQRDFAETQVELVTPVCSNAEAAGRALTELTRQVRQGIAPELIWPLSVPPALPTDERLIPIAKLDRAAVAYREGLAERYGRRRQMLSGLHCNISLNPDLLTALFQTQTEITDPVDFRNQCYLHLAQNYLHYRWLLTYLYGCTPHVWPNSGFHESHRLVRSLRNGPEGYVNRPGLHVSYASLTQYCDSLQTAVARGQLSAVKEYYGQVRLRGGRDLSTLRQTGIQYLELRQLDLNPWSIIGVTNEQLQVVTWFTALMVWLPNPTDPDAWIDAGQHANQHVALEVPAARTQYFETGMRLAATLRELGQSLHQSAAEDVATLIAARLRAPESTLAARWCHETQGSVTQATQLALHLAARRI</sequence>
<protein>
    <recommendedName>
        <fullName evidence="2 9">Glutamate--cysteine ligase</fullName>
        <ecNumber evidence="2 9">6.3.2.2</ecNumber>
    </recommendedName>
</protein>
<organism evidence="11 12">
    <name type="scientific">Lactiplantibacillus pentosus DSM 20314</name>
    <dbReference type="NCBI Taxonomy" id="1423791"/>
    <lineage>
        <taxon>Bacteria</taxon>
        <taxon>Bacillati</taxon>
        <taxon>Bacillota</taxon>
        <taxon>Bacilli</taxon>
        <taxon>Lactobacillales</taxon>
        <taxon>Lactobacillaceae</taxon>
        <taxon>Lactiplantibacillus</taxon>
    </lineage>
</organism>
<dbReference type="InterPro" id="IPR007370">
    <property type="entry name" value="Glu_cys_ligase"/>
</dbReference>
<evidence type="ECO:0000259" key="10">
    <source>
        <dbReference type="Pfam" id="PF04262"/>
    </source>
</evidence>
<dbReference type="PANTHER" id="PTHR38761:SF1">
    <property type="entry name" value="GLUTAMATE--CYSTEINE LIGASE"/>
    <property type="match status" value="1"/>
</dbReference>
<evidence type="ECO:0000313" key="12">
    <source>
        <dbReference type="Proteomes" id="UP000051020"/>
    </source>
</evidence>
<proteinExistence type="inferred from homology"/>
<evidence type="ECO:0000256" key="3">
    <source>
        <dbReference type="ARBA" id="ARBA00022598"/>
    </source>
</evidence>
<dbReference type="EMBL" id="AZCU01000010">
    <property type="protein sequence ID" value="KRK24448.1"/>
    <property type="molecule type" value="Genomic_DNA"/>
</dbReference>
<dbReference type="SUPFAM" id="SSF55931">
    <property type="entry name" value="Glutamine synthetase/guanido kinase"/>
    <property type="match status" value="1"/>
</dbReference>
<evidence type="ECO:0000256" key="2">
    <source>
        <dbReference type="ARBA" id="ARBA00012220"/>
    </source>
</evidence>
<dbReference type="InterPro" id="IPR014746">
    <property type="entry name" value="Gln_synth/guanido_kin_cat_dom"/>
</dbReference>
<keyword evidence="4 8" id="KW-0317">Glutathione biosynthesis</keyword>
<keyword evidence="3 8" id="KW-0436">Ligase</keyword>
<dbReference type="InterPro" id="IPR006334">
    <property type="entry name" value="Glut_cys_ligase"/>
</dbReference>
<feature type="domain" description="Glutamate--cysteine ligase" evidence="10">
    <location>
        <begin position="18"/>
        <end position="308"/>
    </location>
</feature>
<keyword evidence="5" id="KW-0547">Nucleotide-binding</keyword>
<evidence type="ECO:0000256" key="1">
    <source>
        <dbReference type="ARBA" id="ARBA00005006"/>
    </source>
</evidence>
<dbReference type="GO" id="GO:0005829">
    <property type="term" value="C:cytosol"/>
    <property type="evidence" value="ECO:0007669"/>
    <property type="project" value="TreeGrafter"/>
</dbReference>
<dbReference type="GO" id="GO:0005524">
    <property type="term" value="F:ATP binding"/>
    <property type="evidence" value="ECO:0007669"/>
    <property type="project" value="UniProtKB-KW"/>
</dbReference>
<evidence type="ECO:0000256" key="7">
    <source>
        <dbReference type="ARBA" id="ARBA00048819"/>
    </source>
</evidence>
<name>A0A837RBY7_LACPE</name>
<comment type="catalytic activity">
    <reaction evidence="7 9">
        <text>L-cysteine + L-glutamate + ATP = gamma-L-glutamyl-L-cysteine + ADP + phosphate + H(+)</text>
        <dbReference type="Rhea" id="RHEA:13285"/>
        <dbReference type="ChEBI" id="CHEBI:15378"/>
        <dbReference type="ChEBI" id="CHEBI:29985"/>
        <dbReference type="ChEBI" id="CHEBI:30616"/>
        <dbReference type="ChEBI" id="CHEBI:35235"/>
        <dbReference type="ChEBI" id="CHEBI:43474"/>
        <dbReference type="ChEBI" id="CHEBI:58173"/>
        <dbReference type="ChEBI" id="CHEBI:456216"/>
        <dbReference type="EC" id="6.3.2.2"/>
    </reaction>
</comment>
<keyword evidence="6" id="KW-0067">ATP-binding</keyword>
<dbReference type="Gene3D" id="3.30.590.20">
    <property type="match status" value="1"/>
</dbReference>
<evidence type="ECO:0000256" key="8">
    <source>
        <dbReference type="RuleBase" id="RU003544"/>
    </source>
</evidence>
<evidence type="ECO:0000256" key="6">
    <source>
        <dbReference type="ARBA" id="ARBA00022840"/>
    </source>
</evidence>
<dbReference type="GO" id="GO:0006750">
    <property type="term" value="P:glutathione biosynthetic process"/>
    <property type="evidence" value="ECO:0007669"/>
    <property type="project" value="UniProtKB-UniPathway"/>
</dbReference>
<dbReference type="RefSeq" id="WP_050339366.1">
    <property type="nucleotide sequence ID" value="NZ_AZCU01000010.1"/>
</dbReference>
<comment type="pathway">
    <text evidence="1 9">Sulfur metabolism; glutathione biosynthesis; glutathione from L-cysteine and L-glutamate: step 1/2.</text>
</comment>
<comment type="caution">
    <text evidence="11">The sequence shown here is derived from an EMBL/GenBank/DDBJ whole genome shotgun (WGS) entry which is preliminary data.</text>
</comment>
<evidence type="ECO:0000256" key="4">
    <source>
        <dbReference type="ARBA" id="ARBA00022684"/>
    </source>
</evidence>
<dbReference type="GO" id="GO:0004357">
    <property type="term" value="F:glutamate-cysteine ligase activity"/>
    <property type="evidence" value="ECO:0007669"/>
    <property type="project" value="UniProtKB-EC"/>
</dbReference>
<dbReference type="Pfam" id="PF04262">
    <property type="entry name" value="Glu_cys_ligase"/>
    <property type="match status" value="1"/>
</dbReference>
<dbReference type="GO" id="GO:0046872">
    <property type="term" value="F:metal ion binding"/>
    <property type="evidence" value="ECO:0007669"/>
    <property type="project" value="TreeGrafter"/>
</dbReference>
<dbReference type="AlphaFoldDB" id="A0A837RBY7"/>
<accession>A0A837RBY7</accession>
<reference evidence="11 12" key="1">
    <citation type="journal article" date="2015" name="Genome Announc.">
        <title>Expanding the biotechnology potential of lactobacilli through comparative genomics of 213 strains and associated genera.</title>
        <authorList>
            <person name="Sun Z."/>
            <person name="Harris H.M."/>
            <person name="McCann A."/>
            <person name="Guo C."/>
            <person name="Argimon S."/>
            <person name="Zhang W."/>
            <person name="Yang X."/>
            <person name="Jeffery I.B."/>
            <person name="Cooney J.C."/>
            <person name="Kagawa T.F."/>
            <person name="Liu W."/>
            <person name="Song Y."/>
            <person name="Salvetti E."/>
            <person name="Wrobel A."/>
            <person name="Rasinkangas P."/>
            <person name="Parkhill J."/>
            <person name="Rea M.C."/>
            <person name="O'Sullivan O."/>
            <person name="Ritari J."/>
            <person name="Douillard F.P."/>
            <person name="Paul Ross R."/>
            <person name="Yang R."/>
            <person name="Briner A.E."/>
            <person name="Felis G.E."/>
            <person name="de Vos W.M."/>
            <person name="Barrangou R."/>
            <person name="Klaenhammer T.R."/>
            <person name="Caufield P.W."/>
            <person name="Cui Y."/>
            <person name="Zhang H."/>
            <person name="O'Toole P.W."/>
        </authorList>
    </citation>
    <scope>NUCLEOTIDE SEQUENCE [LARGE SCALE GENOMIC DNA]</scope>
    <source>
        <strain evidence="11 12">DSM 20314</strain>
    </source>
</reference>
<dbReference type="Proteomes" id="UP000051020">
    <property type="component" value="Unassembled WGS sequence"/>
</dbReference>
<evidence type="ECO:0000313" key="11">
    <source>
        <dbReference type="EMBL" id="KRK24448.1"/>
    </source>
</evidence>
<dbReference type="EC" id="6.3.2.2" evidence="2 9"/>
<dbReference type="GeneID" id="49394493"/>
<comment type="similarity">
    <text evidence="8">Belongs to the glutamate--cysteine ligase type 1 family.</text>
</comment>
<gene>
    <name evidence="11" type="ORF">FD24_GL000372</name>
</gene>
<evidence type="ECO:0000256" key="5">
    <source>
        <dbReference type="ARBA" id="ARBA00022741"/>
    </source>
</evidence>
<evidence type="ECO:0000256" key="9">
    <source>
        <dbReference type="RuleBase" id="RU004391"/>
    </source>
</evidence>